<evidence type="ECO:0000313" key="2">
    <source>
        <dbReference type="EMBL" id="ROP39099.1"/>
    </source>
</evidence>
<dbReference type="Proteomes" id="UP000268727">
    <property type="component" value="Unassembled WGS sequence"/>
</dbReference>
<dbReference type="AlphaFoldDB" id="A0A3N1H9A3"/>
<proteinExistence type="predicted"/>
<reference evidence="2 3" key="1">
    <citation type="submission" date="2018-11" db="EMBL/GenBank/DDBJ databases">
        <title>Sequencing the genomes of 1000 actinobacteria strains.</title>
        <authorList>
            <person name="Klenk H.-P."/>
        </authorList>
    </citation>
    <scope>NUCLEOTIDE SEQUENCE [LARGE SCALE GENOMIC DNA]</scope>
    <source>
        <strain evidence="2 3">DSM 44231</strain>
    </source>
</reference>
<feature type="region of interest" description="Disordered" evidence="1">
    <location>
        <begin position="1"/>
        <end position="42"/>
    </location>
</feature>
<protein>
    <submittedName>
        <fullName evidence="2">Uncharacterized protein</fullName>
    </submittedName>
</protein>
<evidence type="ECO:0000313" key="3">
    <source>
        <dbReference type="Proteomes" id="UP000268727"/>
    </source>
</evidence>
<sequence>MAHGLPRGLPIGLGARRRTGTRPPTVEEPQTTGLYDTAQPPIRREMETGDWAQSIIGVVGVLATLTVARMVYKLEKKDKEAEKEQEEVVRKSEQAEKRKREDARLKEERERENRRVRREKNQDYYRAAIAALETFEEVFEAAQSRPLTTSDMVSMELDEAMAQVYKISDRVPALNVALSDVWVNGSALERHAFPEADLFSGFFIGQNPETQDKRGHKFWMLIREASVNAAQQVQISVKGQLKVKEARSAVEREWGA</sequence>
<dbReference type="EMBL" id="RJKM01000001">
    <property type="protein sequence ID" value="ROP39099.1"/>
    <property type="molecule type" value="Genomic_DNA"/>
</dbReference>
<keyword evidence="3" id="KW-1185">Reference proteome</keyword>
<evidence type="ECO:0000256" key="1">
    <source>
        <dbReference type="SAM" id="MobiDB-lite"/>
    </source>
</evidence>
<organism evidence="2 3">
    <name type="scientific">Saccharothrix texasensis</name>
    <dbReference type="NCBI Taxonomy" id="103734"/>
    <lineage>
        <taxon>Bacteria</taxon>
        <taxon>Bacillati</taxon>
        <taxon>Actinomycetota</taxon>
        <taxon>Actinomycetes</taxon>
        <taxon>Pseudonocardiales</taxon>
        <taxon>Pseudonocardiaceae</taxon>
        <taxon>Saccharothrix</taxon>
    </lineage>
</organism>
<gene>
    <name evidence="2" type="ORF">EDD40_4473</name>
</gene>
<name>A0A3N1H9A3_9PSEU</name>
<comment type="caution">
    <text evidence="2">The sequence shown here is derived from an EMBL/GenBank/DDBJ whole genome shotgun (WGS) entry which is preliminary data.</text>
</comment>
<accession>A0A3N1H9A3</accession>
<feature type="region of interest" description="Disordered" evidence="1">
    <location>
        <begin position="78"/>
        <end position="116"/>
    </location>
</feature>